<evidence type="ECO:0000256" key="1">
    <source>
        <dbReference type="ARBA" id="ARBA00004477"/>
    </source>
</evidence>
<feature type="domain" description="MIR" evidence="16">
    <location>
        <begin position="453"/>
        <end position="509"/>
    </location>
</feature>
<evidence type="ECO:0000313" key="18">
    <source>
        <dbReference type="Proteomes" id="UP000292447"/>
    </source>
</evidence>
<evidence type="ECO:0000256" key="6">
    <source>
        <dbReference type="ARBA" id="ARBA00022679"/>
    </source>
</evidence>
<evidence type="ECO:0000256" key="3">
    <source>
        <dbReference type="ARBA" id="ARBA00007222"/>
    </source>
</evidence>
<feature type="domain" description="MIR" evidence="16">
    <location>
        <begin position="316"/>
        <end position="370"/>
    </location>
</feature>
<dbReference type="PROSITE" id="PS50919">
    <property type="entry name" value="MIR"/>
    <property type="match status" value="3"/>
</dbReference>
<dbReference type="InterPro" id="IPR027005">
    <property type="entry name" value="PMT-like"/>
</dbReference>
<feature type="transmembrane region" description="Helical" evidence="15">
    <location>
        <begin position="216"/>
        <end position="238"/>
    </location>
</feature>
<dbReference type="STRING" id="2163413.A0A4P6XKG4"/>
<evidence type="ECO:0000256" key="12">
    <source>
        <dbReference type="ARBA" id="ARBA00023180"/>
    </source>
</evidence>
<evidence type="ECO:0000256" key="7">
    <source>
        <dbReference type="ARBA" id="ARBA00022692"/>
    </source>
</evidence>
<keyword evidence="11 15" id="KW-0472">Membrane</keyword>
<evidence type="ECO:0000256" key="8">
    <source>
        <dbReference type="ARBA" id="ARBA00022737"/>
    </source>
</evidence>
<feature type="transmembrane region" description="Helical" evidence="15">
    <location>
        <begin position="661"/>
        <end position="679"/>
    </location>
</feature>
<evidence type="ECO:0000256" key="4">
    <source>
        <dbReference type="ARBA" id="ARBA00012839"/>
    </source>
</evidence>
<feature type="transmembrane region" description="Helical" evidence="15">
    <location>
        <begin position="633"/>
        <end position="654"/>
    </location>
</feature>
<evidence type="ECO:0000256" key="10">
    <source>
        <dbReference type="ARBA" id="ARBA00022989"/>
    </source>
</evidence>
<dbReference type="InterPro" id="IPR032421">
    <property type="entry name" value="PMT_4TMC"/>
</dbReference>
<feature type="transmembrane region" description="Helical" evidence="15">
    <location>
        <begin position="258"/>
        <end position="288"/>
    </location>
</feature>
<evidence type="ECO:0000256" key="5">
    <source>
        <dbReference type="ARBA" id="ARBA00022676"/>
    </source>
</evidence>
<evidence type="ECO:0000259" key="16">
    <source>
        <dbReference type="PROSITE" id="PS50919"/>
    </source>
</evidence>
<comment type="similarity">
    <text evidence="3 15">Belongs to the glycosyltransferase 39 family.</text>
</comment>
<evidence type="ECO:0000256" key="9">
    <source>
        <dbReference type="ARBA" id="ARBA00022824"/>
    </source>
</evidence>
<keyword evidence="7 15" id="KW-0812">Transmembrane</keyword>
<dbReference type="EC" id="2.4.1.109" evidence="4 15"/>
<feature type="transmembrane region" description="Helical" evidence="15">
    <location>
        <begin position="588"/>
        <end position="613"/>
    </location>
</feature>
<dbReference type="GO" id="GO:0004169">
    <property type="term" value="F:dolichyl-phosphate-mannose-protein mannosyltransferase activity"/>
    <property type="evidence" value="ECO:0007669"/>
    <property type="project" value="UniProtKB-UniRule"/>
</dbReference>
<keyword evidence="5 15" id="KW-0328">Glycosyltransferase</keyword>
<organism evidence="17 18">
    <name type="scientific">Metschnikowia aff. pulcherrima</name>
    <dbReference type="NCBI Taxonomy" id="2163413"/>
    <lineage>
        <taxon>Eukaryota</taxon>
        <taxon>Fungi</taxon>
        <taxon>Dikarya</taxon>
        <taxon>Ascomycota</taxon>
        <taxon>Saccharomycotina</taxon>
        <taxon>Pichiomycetes</taxon>
        <taxon>Metschnikowiaceae</taxon>
        <taxon>Metschnikowia</taxon>
    </lineage>
</organism>
<dbReference type="UniPathway" id="UPA00378"/>
<feature type="domain" description="MIR" evidence="16">
    <location>
        <begin position="382"/>
        <end position="441"/>
    </location>
</feature>
<dbReference type="PANTHER" id="PTHR10050:SF50">
    <property type="entry name" value="DOLICHYL-PHOSPHATE-MANNOSE--PROTEIN MANNOSYLTRANSFERASE 1-RELATED"/>
    <property type="match status" value="1"/>
</dbReference>
<accession>A0A4P6XKG4</accession>
<evidence type="ECO:0000256" key="13">
    <source>
        <dbReference type="ARBA" id="ARBA00045085"/>
    </source>
</evidence>
<evidence type="ECO:0000256" key="2">
    <source>
        <dbReference type="ARBA" id="ARBA00004922"/>
    </source>
</evidence>
<dbReference type="Proteomes" id="UP000292447">
    <property type="component" value="Chromosome I"/>
</dbReference>
<sequence length="743" mass="84935">MSSLEKDLHLPPGRKPGRYRPFASTKILPSVLAKNKVSAIDYKYAVVVLAVAAIVRTFRLHSPAKVIFDETHFGGYAKNYFDGEFFLDVHPPLVKLMFYWIALVFGWDGAFGFENIGDSYDANVPFIAMRLFSAICGILTAVLAFFALRVSGCRPKIAAIGAFLVIFENSLATQSRLIMLDSGLVAFTALVVLSFQKFQVSEPFSRKWYQTMLATGVALGLTILTKLTGIFTVAWVGLWLVVQIWGYVGDLDVMPVQLFLHVICRLVAFLVVPVTIYCGFFLIHFMLLPYNGSGSGIMLPLFKAGLLDSDKLRNTPVDVSYGSTVTLKHHRLDTYFHSHDFPYESGLGQQQVSMYGFDPDSNNEWVLETHGTNYDGKLDTKFRPIKDGDTVKLFHKATRKYLRANDVRPPNSEHDYSNEVSCNGTREDTAEINYEWKVKIYGKKPHLANDLPLRKLRATETVFQLVHRGTQCVLMGHETKLPAWGFNQNQVLCVNGSTLPNTLWYIESNSHPFLDNNAEFPRVALPELLLFQKLTEYHHLMWRINKGFTEKHDYALVPVTWPFVTRGINYFSNGHGHERLTDENGSHIYLLGNIVVYYGGLLAIMVFCAKFALFVFQAMNPFRSTSVNTHESVYYTMLLQYISGWALHFVPYWYMSRQLFAHHYLTSVFFLILATAQFVEYKASIPGFWLELWMRAYEVYLLGVVFFFYKFSPLVYGLNWSVQQCQHAKWLPGWDFDCMAYSH</sequence>
<evidence type="ECO:0000256" key="15">
    <source>
        <dbReference type="RuleBase" id="RU367007"/>
    </source>
</evidence>
<evidence type="ECO:0000256" key="11">
    <source>
        <dbReference type="ARBA" id="ARBA00023136"/>
    </source>
</evidence>
<dbReference type="InterPro" id="IPR003342">
    <property type="entry name" value="ArnT-like_N"/>
</dbReference>
<dbReference type="GO" id="GO:0005789">
    <property type="term" value="C:endoplasmic reticulum membrane"/>
    <property type="evidence" value="ECO:0007669"/>
    <property type="project" value="UniProtKB-SubCell"/>
</dbReference>
<feature type="transmembrane region" description="Helical" evidence="15">
    <location>
        <begin position="178"/>
        <end position="195"/>
    </location>
</feature>
<keyword evidence="8" id="KW-0677">Repeat</keyword>
<dbReference type="SMART" id="SM00472">
    <property type="entry name" value="MIR"/>
    <property type="match status" value="3"/>
</dbReference>
<dbReference type="SUPFAM" id="SSF82109">
    <property type="entry name" value="MIR domain"/>
    <property type="match status" value="1"/>
</dbReference>
<name>A0A4P6XKG4_9ASCO</name>
<comment type="pathway">
    <text evidence="2 15">Protein modification; protein glycosylation.</text>
</comment>
<gene>
    <name evidence="17" type="primary">MPUL0A07970</name>
    <name evidence="17" type="ORF">METSCH_A07970</name>
</gene>
<keyword evidence="18" id="KW-1185">Reference proteome</keyword>
<keyword evidence="6 15" id="KW-0808">Transferase</keyword>
<comment type="function">
    <text evidence="15">Transfers mannose from Dol-P-mannose to Ser or Thr residues on proteins.</text>
</comment>
<evidence type="ECO:0000256" key="14">
    <source>
        <dbReference type="ARBA" id="ARBA00045102"/>
    </source>
</evidence>
<comment type="catalytic activity">
    <reaction evidence="13 15">
        <text>a di-trans,poly-cis-dolichyl beta-D-mannosyl phosphate + L-threonyl-[protein] = 3-O-(alpha-D-mannosyl)-L-threonyl-[protein] + a di-trans,poly-cis-dolichyl phosphate + H(+)</text>
        <dbReference type="Rhea" id="RHEA:53396"/>
        <dbReference type="Rhea" id="RHEA-COMP:11060"/>
        <dbReference type="Rhea" id="RHEA-COMP:13547"/>
        <dbReference type="Rhea" id="RHEA-COMP:19498"/>
        <dbReference type="Rhea" id="RHEA-COMP:19501"/>
        <dbReference type="ChEBI" id="CHEBI:15378"/>
        <dbReference type="ChEBI" id="CHEBI:30013"/>
        <dbReference type="ChEBI" id="CHEBI:57683"/>
        <dbReference type="ChEBI" id="CHEBI:58211"/>
        <dbReference type="ChEBI" id="CHEBI:137323"/>
        <dbReference type="EC" id="2.4.1.109"/>
    </reaction>
</comment>
<feature type="transmembrane region" description="Helical" evidence="15">
    <location>
        <begin position="125"/>
        <end position="148"/>
    </location>
</feature>
<feature type="transmembrane region" description="Helical" evidence="15">
    <location>
        <begin position="96"/>
        <end position="113"/>
    </location>
</feature>
<reference evidence="18" key="1">
    <citation type="submission" date="2019-03" db="EMBL/GenBank/DDBJ databases">
        <title>Snf2 controls pulcherriminic acid biosynthesis and connects pigmentation and antifungal activity of the yeast Metschnikowia pulcherrima.</title>
        <authorList>
            <person name="Gore-Lloyd D."/>
            <person name="Sumann I."/>
            <person name="Brachmann A.O."/>
            <person name="Schneeberger K."/>
            <person name="Ortiz-Merino R.A."/>
            <person name="Moreno-Beltran M."/>
            <person name="Schlaefli M."/>
            <person name="Kirner P."/>
            <person name="Santos Kron A."/>
            <person name="Wolfe K.H."/>
            <person name="Piel J."/>
            <person name="Ahrens C.H."/>
            <person name="Henk D."/>
            <person name="Freimoser F.M."/>
        </authorList>
    </citation>
    <scope>NUCLEOTIDE SEQUENCE [LARGE SCALE GENOMIC DNA]</scope>
    <source>
        <strain evidence="18">APC 1.2</strain>
    </source>
</reference>
<keyword evidence="9 15" id="KW-0256">Endoplasmic reticulum</keyword>
<proteinExistence type="inferred from homology"/>
<protein>
    <recommendedName>
        <fullName evidence="4 15">Dolichyl-phosphate-mannose--protein mannosyltransferase</fullName>
        <ecNumber evidence="4 15">2.4.1.109</ecNumber>
    </recommendedName>
</protein>
<dbReference type="Pfam" id="PF02366">
    <property type="entry name" value="PMT"/>
    <property type="match status" value="1"/>
</dbReference>
<dbReference type="Pfam" id="PF16192">
    <property type="entry name" value="PMT_4TMC"/>
    <property type="match status" value="1"/>
</dbReference>
<keyword evidence="10 15" id="KW-1133">Transmembrane helix</keyword>
<evidence type="ECO:0000313" key="17">
    <source>
        <dbReference type="EMBL" id="QBM86161.1"/>
    </source>
</evidence>
<dbReference type="PANTHER" id="PTHR10050">
    <property type="entry name" value="DOLICHYL-PHOSPHATE-MANNOSE--PROTEIN MANNOSYLTRANSFERASE"/>
    <property type="match status" value="1"/>
</dbReference>
<dbReference type="AlphaFoldDB" id="A0A4P6XKG4"/>
<comment type="subcellular location">
    <subcellularLocation>
        <location evidence="1 15">Endoplasmic reticulum membrane</location>
        <topology evidence="1 15">Multi-pass membrane protein</topology>
    </subcellularLocation>
</comment>
<dbReference type="Gene3D" id="2.80.10.50">
    <property type="match status" value="1"/>
</dbReference>
<feature type="transmembrane region" description="Helical" evidence="15">
    <location>
        <begin position="699"/>
        <end position="719"/>
    </location>
</feature>
<dbReference type="InterPro" id="IPR036300">
    <property type="entry name" value="MIR_dom_sf"/>
</dbReference>
<dbReference type="CDD" id="cd23286">
    <property type="entry name" value="beta-trefoil_MIR_PMT7-like"/>
    <property type="match status" value="1"/>
</dbReference>
<dbReference type="InterPro" id="IPR016093">
    <property type="entry name" value="MIR_motif"/>
</dbReference>
<dbReference type="Pfam" id="PF02815">
    <property type="entry name" value="MIR"/>
    <property type="match status" value="1"/>
</dbReference>
<dbReference type="EMBL" id="CP034456">
    <property type="protein sequence ID" value="QBM86161.1"/>
    <property type="molecule type" value="Genomic_DNA"/>
</dbReference>
<comment type="catalytic activity">
    <reaction evidence="14 15">
        <text>a di-trans,poly-cis-dolichyl beta-D-mannosyl phosphate + L-seryl-[protein] = 3-O-(alpha-D-mannosyl)-L-seryl-[protein] + a di-trans,poly-cis-dolichyl phosphate + H(+)</text>
        <dbReference type="Rhea" id="RHEA:17377"/>
        <dbReference type="Rhea" id="RHEA-COMP:9863"/>
        <dbReference type="Rhea" id="RHEA-COMP:13546"/>
        <dbReference type="Rhea" id="RHEA-COMP:19498"/>
        <dbReference type="Rhea" id="RHEA-COMP:19501"/>
        <dbReference type="ChEBI" id="CHEBI:15378"/>
        <dbReference type="ChEBI" id="CHEBI:29999"/>
        <dbReference type="ChEBI" id="CHEBI:57683"/>
        <dbReference type="ChEBI" id="CHEBI:58211"/>
        <dbReference type="ChEBI" id="CHEBI:137321"/>
        <dbReference type="EC" id="2.4.1.109"/>
    </reaction>
</comment>
<keyword evidence="12" id="KW-0325">Glycoprotein</keyword>